<comment type="caution">
    <text evidence="6">Lacks conserved residue(s) required for the propagation of feature annotation.</text>
</comment>
<protein>
    <recommendedName>
        <fullName evidence="6">GDT1 family protein</fullName>
    </recommendedName>
</protein>
<dbReference type="AlphaFoldDB" id="A0A8J2SNL4"/>
<feature type="region of interest" description="Disordered" evidence="7">
    <location>
        <begin position="176"/>
        <end position="217"/>
    </location>
</feature>
<dbReference type="GO" id="GO:0016020">
    <property type="term" value="C:membrane"/>
    <property type="evidence" value="ECO:0007669"/>
    <property type="project" value="UniProtKB-SubCell"/>
</dbReference>
<evidence type="ECO:0000313" key="10">
    <source>
        <dbReference type="Proteomes" id="UP000789595"/>
    </source>
</evidence>
<keyword evidence="10" id="KW-1185">Reference proteome</keyword>
<feature type="domain" description="EF-hand" evidence="8">
    <location>
        <begin position="14"/>
        <end position="49"/>
    </location>
</feature>
<evidence type="ECO:0000256" key="4">
    <source>
        <dbReference type="ARBA" id="ARBA00022989"/>
    </source>
</evidence>
<keyword evidence="3 6" id="KW-0812">Transmembrane</keyword>
<dbReference type="PANTHER" id="PTHR12608">
    <property type="entry name" value="TRANSMEMBRANE PROTEIN HTP-1 RELATED"/>
    <property type="match status" value="1"/>
</dbReference>
<dbReference type="PANTHER" id="PTHR12608:SF1">
    <property type="entry name" value="TRANSMEMBRANE PROTEIN 165"/>
    <property type="match status" value="1"/>
</dbReference>
<dbReference type="Proteomes" id="UP000789595">
    <property type="component" value="Unassembled WGS sequence"/>
</dbReference>
<sequence length="311" mass="31751">MRVAWVCAAAVAAALDPNVLEAFRSGDADHDARLDPDEFEAALASLYVARARTGAIAPPAPAAPRKGAAAAGDATPAGGAGFARAFVNSMGMIWATEVGDKTFFIAAILAMRHARLVVFAGALGALAVMTVLSALLGLALPSLLPRTYTHYASAGLFLYFGLRLLRDARSMETGTVSEELEEVEEELGVGAGKKQDAPGDAEAGGAAAPRPPGAGDGKGEALRVLSQAFALTFLAEWGDRSQIATIALAAAKDPYGVVAGGVVGHAMCTGLAVVGGRMLAARISEKHVAVCGGLIFLGFAVYSFLVEDPQA</sequence>
<accession>A0A8J2SNL4</accession>
<dbReference type="GO" id="GO:0005384">
    <property type="term" value="F:manganese ion transmembrane transporter activity"/>
    <property type="evidence" value="ECO:0007669"/>
    <property type="project" value="TreeGrafter"/>
</dbReference>
<dbReference type="GO" id="GO:0005794">
    <property type="term" value="C:Golgi apparatus"/>
    <property type="evidence" value="ECO:0007669"/>
    <property type="project" value="TreeGrafter"/>
</dbReference>
<organism evidence="9 10">
    <name type="scientific">Pelagomonas calceolata</name>
    <dbReference type="NCBI Taxonomy" id="35677"/>
    <lineage>
        <taxon>Eukaryota</taxon>
        <taxon>Sar</taxon>
        <taxon>Stramenopiles</taxon>
        <taxon>Ochrophyta</taxon>
        <taxon>Pelagophyceae</taxon>
        <taxon>Pelagomonadales</taxon>
        <taxon>Pelagomonadaceae</taxon>
        <taxon>Pelagomonas</taxon>
    </lineage>
</organism>
<dbReference type="InterPro" id="IPR001727">
    <property type="entry name" value="GDT1-like"/>
</dbReference>
<keyword evidence="5 6" id="KW-0472">Membrane</keyword>
<dbReference type="Pfam" id="PF01169">
    <property type="entry name" value="GDT1"/>
    <property type="match status" value="2"/>
</dbReference>
<dbReference type="GO" id="GO:0032468">
    <property type="term" value="P:Golgi calcium ion homeostasis"/>
    <property type="evidence" value="ECO:0007669"/>
    <property type="project" value="TreeGrafter"/>
</dbReference>
<name>A0A8J2SNL4_9STRA</name>
<dbReference type="PROSITE" id="PS50222">
    <property type="entry name" value="EF_HAND_2"/>
    <property type="match status" value="1"/>
</dbReference>
<dbReference type="EMBL" id="CAKKNE010000004">
    <property type="protein sequence ID" value="CAH0373713.1"/>
    <property type="molecule type" value="Genomic_DNA"/>
</dbReference>
<feature type="transmembrane region" description="Helical" evidence="6">
    <location>
        <begin position="116"/>
        <end position="136"/>
    </location>
</feature>
<evidence type="ECO:0000313" key="9">
    <source>
        <dbReference type="EMBL" id="CAH0373713.1"/>
    </source>
</evidence>
<dbReference type="PROSITE" id="PS01214">
    <property type="entry name" value="UPF0016"/>
    <property type="match status" value="1"/>
</dbReference>
<feature type="transmembrane region" description="Helical" evidence="6">
    <location>
        <begin position="287"/>
        <end position="305"/>
    </location>
</feature>
<dbReference type="GO" id="GO:0015085">
    <property type="term" value="F:calcium ion transmembrane transporter activity"/>
    <property type="evidence" value="ECO:0007669"/>
    <property type="project" value="TreeGrafter"/>
</dbReference>
<comment type="similarity">
    <text evidence="2 6">Belongs to the GDT1 family.</text>
</comment>
<feature type="compositionally biased region" description="Acidic residues" evidence="7">
    <location>
        <begin position="178"/>
        <end position="187"/>
    </location>
</feature>
<keyword evidence="4 6" id="KW-1133">Transmembrane helix</keyword>
<dbReference type="GO" id="GO:0005509">
    <property type="term" value="F:calcium ion binding"/>
    <property type="evidence" value="ECO:0007669"/>
    <property type="project" value="InterPro"/>
</dbReference>
<evidence type="ECO:0000256" key="3">
    <source>
        <dbReference type="ARBA" id="ARBA00022692"/>
    </source>
</evidence>
<feature type="compositionally biased region" description="Low complexity" evidence="7">
    <location>
        <begin position="198"/>
        <end position="208"/>
    </location>
</feature>
<evidence type="ECO:0000256" key="2">
    <source>
        <dbReference type="ARBA" id="ARBA00009190"/>
    </source>
</evidence>
<proteinExistence type="inferred from homology"/>
<evidence type="ECO:0000256" key="1">
    <source>
        <dbReference type="ARBA" id="ARBA00004141"/>
    </source>
</evidence>
<evidence type="ECO:0000256" key="5">
    <source>
        <dbReference type="ARBA" id="ARBA00023136"/>
    </source>
</evidence>
<dbReference type="GO" id="GO:0032472">
    <property type="term" value="P:Golgi calcium ion transport"/>
    <property type="evidence" value="ECO:0007669"/>
    <property type="project" value="TreeGrafter"/>
</dbReference>
<dbReference type="InterPro" id="IPR002048">
    <property type="entry name" value="EF_hand_dom"/>
</dbReference>
<evidence type="ECO:0000256" key="6">
    <source>
        <dbReference type="RuleBase" id="RU365102"/>
    </source>
</evidence>
<gene>
    <name evidence="9" type="ORF">PECAL_4P09400</name>
</gene>
<reference evidence="9" key="1">
    <citation type="submission" date="2021-11" db="EMBL/GenBank/DDBJ databases">
        <authorList>
            <consortium name="Genoscope - CEA"/>
            <person name="William W."/>
        </authorList>
    </citation>
    <scope>NUCLEOTIDE SEQUENCE</scope>
</reference>
<evidence type="ECO:0000259" key="8">
    <source>
        <dbReference type="PROSITE" id="PS50222"/>
    </source>
</evidence>
<feature type="transmembrane region" description="Helical" evidence="6">
    <location>
        <begin position="148"/>
        <end position="165"/>
    </location>
</feature>
<evidence type="ECO:0000256" key="7">
    <source>
        <dbReference type="SAM" id="MobiDB-lite"/>
    </source>
</evidence>
<dbReference type="InterPro" id="IPR049555">
    <property type="entry name" value="GDT1-like_CS"/>
</dbReference>
<dbReference type="OrthoDB" id="442680at2759"/>
<comment type="subcellular location">
    <subcellularLocation>
        <location evidence="1 6">Membrane</location>
        <topology evidence="1 6">Multi-pass membrane protein</topology>
    </subcellularLocation>
</comment>
<comment type="caution">
    <text evidence="9">The sequence shown here is derived from an EMBL/GenBank/DDBJ whole genome shotgun (WGS) entry which is preliminary data.</text>
</comment>